<dbReference type="GO" id="GO:0016780">
    <property type="term" value="F:phosphotransferase activity, for other substituted phosphate groups"/>
    <property type="evidence" value="ECO:0007669"/>
    <property type="project" value="InterPro"/>
</dbReference>
<evidence type="ECO:0000256" key="9">
    <source>
        <dbReference type="SAM" id="Phobius"/>
    </source>
</evidence>
<dbReference type="GO" id="GO:0071555">
    <property type="term" value="P:cell wall organization"/>
    <property type="evidence" value="ECO:0007669"/>
    <property type="project" value="TreeGrafter"/>
</dbReference>
<comment type="caution">
    <text evidence="10">The sequence shown here is derived from an EMBL/GenBank/DDBJ whole genome shotgun (WGS) entry which is preliminary data.</text>
</comment>
<dbReference type="AlphaFoldDB" id="A0AAW8TZV6"/>
<feature type="compositionally biased region" description="Basic and acidic residues" evidence="8">
    <location>
        <begin position="374"/>
        <end position="395"/>
    </location>
</feature>
<reference evidence="10" key="1">
    <citation type="submission" date="2023-03" db="EMBL/GenBank/DDBJ databases">
        <authorList>
            <person name="Shen W."/>
            <person name="Cai J."/>
        </authorList>
    </citation>
    <scope>NUCLEOTIDE SEQUENCE</scope>
    <source>
        <strain evidence="10">B226-2</strain>
    </source>
</reference>
<dbReference type="GO" id="GO:0044038">
    <property type="term" value="P:cell wall macromolecule biosynthetic process"/>
    <property type="evidence" value="ECO:0007669"/>
    <property type="project" value="TreeGrafter"/>
</dbReference>
<feature type="transmembrane region" description="Helical" evidence="9">
    <location>
        <begin position="77"/>
        <end position="96"/>
    </location>
</feature>
<evidence type="ECO:0000313" key="11">
    <source>
        <dbReference type="Proteomes" id="UP001256711"/>
    </source>
</evidence>
<protein>
    <submittedName>
        <fullName evidence="10">MraY family glycosyltransferase</fullName>
    </submittedName>
</protein>
<comment type="cofactor">
    <cofactor evidence="7">
        <name>Mg(2+)</name>
        <dbReference type="ChEBI" id="CHEBI:18420"/>
    </cofactor>
</comment>
<feature type="transmembrane region" description="Helical" evidence="9">
    <location>
        <begin position="323"/>
        <end position="346"/>
    </location>
</feature>
<keyword evidence="4 9" id="KW-0812">Transmembrane</keyword>
<feature type="transmembrane region" description="Helical" evidence="9">
    <location>
        <begin position="167"/>
        <end position="187"/>
    </location>
</feature>
<keyword evidence="2" id="KW-1003">Cell membrane</keyword>
<evidence type="ECO:0000313" key="10">
    <source>
        <dbReference type="EMBL" id="MDT2809258.1"/>
    </source>
</evidence>
<feature type="region of interest" description="Disordered" evidence="8">
    <location>
        <begin position="374"/>
        <end position="467"/>
    </location>
</feature>
<dbReference type="Proteomes" id="UP001256711">
    <property type="component" value="Unassembled WGS sequence"/>
</dbReference>
<keyword evidence="5 9" id="KW-1133">Transmembrane helix</keyword>
<feature type="transmembrane region" description="Helical" evidence="9">
    <location>
        <begin position="108"/>
        <end position="133"/>
    </location>
</feature>
<keyword evidence="3" id="KW-0808">Transferase</keyword>
<feature type="transmembrane region" description="Helical" evidence="9">
    <location>
        <begin position="289"/>
        <end position="317"/>
    </location>
</feature>
<keyword evidence="7" id="KW-0479">Metal-binding</keyword>
<evidence type="ECO:0000256" key="2">
    <source>
        <dbReference type="ARBA" id="ARBA00022475"/>
    </source>
</evidence>
<feature type="transmembrane region" description="Helical" evidence="9">
    <location>
        <begin position="53"/>
        <end position="71"/>
    </location>
</feature>
<dbReference type="PANTHER" id="PTHR22926">
    <property type="entry name" value="PHOSPHO-N-ACETYLMURAMOYL-PENTAPEPTIDE-TRANSFERASE"/>
    <property type="match status" value="1"/>
</dbReference>
<name>A0AAW8TZV6_9ENTE</name>
<dbReference type="Pfam" id="PF00953">
    <property type="entry name" value="Glycos_transf_4"/>
    <property type="match status" value="1"/>
</dbReference>
<accession>A0AAW8TZV6</accession>
<feature type="transmembrane region" description="Helical" evidence="9">
    <location>
        <begin position="193"/>
        <end position="212"/>
    </location>
</feature>
<keyword evidence="6 9" id="KW-0472">Membrane</keyword>
<evidence type="ECO:0000256" key="3">
    <source>
        <dbReference type="ARBA" id="ARBA00022679"/>
    </source>
</evidence>
<feature type="binding site" evidence="7">
    <location>
        <position position="159"/>
    </location>
    <ligand>
        <name>Mg(2+)</name>
        <dbReference type="ChEBI" id="CHEBI:18420"/>
    </ligand>
</feature>
<dbReference type="RefSeq" id="WP_376716767.1">
    <property type="nucleotide sequence ID" value="NZ_JARQBJ010000001.1"/>
</dbReference>
<dbReference type="InterPro" id="IPR000715">
    <property type="entry name" value="Glycosyl_transferase_4"/>
</dbReference>
<keyword evidence="7" id="KW-0460">Magnesium</keyword>
<dbReference type="InterPro" id="IPR018480">
    <property type="entry name" value="PNAcMuramoyl-5peptid_Trfase_CS"/>
</dbReference>
<feature type="compositionally biased region" description="Basic and acidic residues" evidence="8">
    <location>
        <begin position="417"/>
        <end position="432"/>
    </location>
</feature>
<feature type="transmembrane region" description="Helical" evidence="9">
    <location>
        <begin position="246"/>
        <end position="268"/>
    </location>
</feature>
<evidence type="ECO:0000256" key="5">
    <source>
        <dbReference type="ARBA" id="ARBA00022989"/>
    </source>
</evidence>
<evidence type="ECO:0000256" key="8">
    <source>
        <dbReference type="SAM" id="MobiDB-lite"/>
    </source>
</evidence>
<dbReference type="GO" id="GO:0046872">
    <property type="term" value="F:metal ion binding"/>
    <property type="evidence" value="ECO:0007669"/>
    <property type="project" value="UniProtKB-KW"/>
</dbReference>
<feature type="transmembrane region" description="Helical" evidence="9">
    <location>
        <begin position="139"/>
        <end position="160"/>
    </location>
</feature>
<feature type="transmembrane region" description="Helical" evidence="9">
    <location>
        <begin position="219"/>
        <end position="240"/>
    </location>
</feature>
<dbReference type="PANTHER" id="PTHR22926:SF3">
    <property type="entry name" value="UNDECAPRENYL-PHOSPHATE ALPHA-N-ACETYLGLUCOSAMINYL 1-PHOSPHATE TRANSFERASE"/>
    <property type="match status" value="1"/>
</dbReference>
<feature type="transmembrane region" description="Helical" evidence="9">
    <location>
        <begin position="6"/>
        <end position="32"/>
    </location>
</feature>
<dbReference type="PROSITE" id="PS01348">
    <property type="entry name" value="MRAY_2"/>
    <property type="match status" value="1"/>
</dbReference>
<feature type="binding site" evidence="7">
    <location>
        <position position="223"/>
    </location>
    <ligand>
        <name>Mg(2+)</name>
        <dbReference type="ChEBI" id="CHEBI:18420"/>
    </ligand>
</feature>
<dbReference type="CDD" id="cd06853">
    <property type="entry name" value="GT_WecA_like"/>
    <property type="match status" value="1"/>
</dbReference>
<evidence type="ECO:0000256" key="1">
    <source>
        <dbReference type="ARBA" id="ARBA00004651"/>
    </source>
</evidence>
<organism evidence="10 11">
    <name type="scientific">Enterococcus asini</name>
    <dbReference type="NCBI Taxonomy" id="57732"/>
    <lineage>
        <taxon>Bacteria</taxon>
        <taxon>Bacillati</taxon>
        <taxon>Bacillota</taxon>
        <taxon>Bacilli</taxon>
        <taxon>Lactobacillales</taxon>
        <taxon>Enterococcaceae</taxon>
        <taxon>Enterococcus</taxon>
    </lineage>
</organism>
<evidence type="ECO:0000256" key="6">
    <source>
        <dbReference type="ARBA" id="ARBA00023136"/>
    </source>
</evidence>
<comment type="subcellular location">
    <subcellularLocation>
        <location evidence="1">Cell membrane</location>
        <topology evidence="1">Multi-pass membrane protein</topology>
    </subcellularLocation>
</comment>
<dbReference type="GO" id="GO:0009103">
    <property type="term" value="P:lipopolysaccharide biosynthetic process"/>
    <property type="evidence" value="ECO:0007669"/>
    <property type="project" value="TreeGrafter"/>
</dbReference>
<sequence>MIVPYFAFTFILQFFITLILSLVLTPLVKVLACKIGAVDMPNARRINKKPMPSAGGLAIFTAFSVSVLFGFREIELFKVTWPIVLGGAIVVVTGLLDDIFELKPWQKLIGITLAALEAFFVAGIEMDSISFPFFGKWELGWLSLPVTILWILALTNAVNLIDGLDGLAAGVSIIGLTTLGIISFFFLLPNDSLYTTIIIFTLVAAIAGFFPYNFFPASIYLGDTGALFLGYMISIVSMTGLKNATFISIMTPMLILGVPITDTVYAMIRRKFNKQKISSADKMHLHHRLISIGFTHRGAVLTIYALALVFSFIALLMNYASTTAMILLIIATMVGLELFIEVIGLVGENRQPLITMLKFVGNRQYRNQVLHREKADEAADSLPEEKVHEPDELGNTKEFNNEELLQRLKESLAANKDAVDAKTAEKTPEQKETTGAPESGEPEDGKKEDSSSKAPTYATRSERHKNK</sequence>
<dbReference type="EMBL" id="JARQBJ010000001">
    <property type="protein sequence ID" value="MDT2809258.1"/>
    <property type="molecule type" value="Genomic_DNA"/>
</dbReference>
<evidence type="ECO:0000256" key="4">
    <source>
        <dbReference type="ARBA" id="ARBA00022692"/>
    </source>
</evidence>
<dbReference type="GO" id="GO:0005886">
    <property type="term" value="C:plasma membrane"/>
    <property type="evidence" value="ECO:0007669"/>
    <property type="project" value="UniProtKB-SubCell"/>
</dbReference>
<evidence type="ECO:0000256" key="7">
    <source>
        <dbReference type="PIRSR" id="PIRSR600715-1"/>
    </source>
</evidence>
<proteinExistence type="predicted"/>
<gene>
    <name evidence="10" type="ORF">P7H43_01960</name>
</gene>